<feature type="region of interest" description="Disordered" evidence="1">
    <location>
        <begin position="250"/>
        <end position="288"/>
    </location>
</feature>
<feature type="compositionally biased region" description="Basic and acidic residues" evidence="1">
    <location>
        <begin position="274"/>
        <end position="285"/>
    </location>
</feature>
<proteinExistence type="predicted"/>
<dbReference type="Proteomes" id="UP000276215">
    <property type="component" value="Unassembled WGS sequence"/>
</dbReference>
<evidence type="ECO:0000313" key="3">
    <source>
        <dbReference type="Proteomes" id="UP000276215"/>
    </source>
</evidence>
<dbReference type="AlphaFoldDB" id="A0A3N4JZD5"/>
<sequence length="505" mass="57311">MSAQTYEVEDIRLRIPETDDERIHRTELDAYIERVLGHHGAEEVTPERYVPNMQNISEQSFLYRDCWIPKNIQFPQCDNGTPNGNQSKHWRGEVPVTFYDYILDSGEFKYVVMPLQYLYKGYGAEMDPEKFPFPNPPSGALQDATSEPPLEQHLRIVMIKGISNMPLCEAFSSERIWKLEKRGDSLRPGVSFQLVMDSKHFTVAMSIPYLGVEKDIGPPTLNGPPISAEIIGGLDTTIDQQNILNSLEELTDYRKGSPTSRPRESSILNQETYPKGDSHPLRDGDTQGEGVSEDFILVHHAGIILLDTSSRDHGSNKERLAIFRSCDDKKSGRLPLLPHQKSTNPLDAFLNVLSNTLKSSERDVLDNLRHKMSNYSLDFQKFAKGTDAFKELDRKLISNSATLPGELLAVIGVVKSQKRHIKDLQEFIIRLNAEAKDTNHPNGTLRLSGKWKEEKSPLVEKICFILKERQSFLDEVNEIFLEVKEIGKSVADTLSHLIIHTRPLY</sequence>
<dbReference type="EMBL" id="ML120367">
    <property type="protein sequence ID" value="RPB02618.1"/>
    <property type="molecule type" value="Genomic_DNA"/>
</dbReference>
<accession>A0A3N4JZD5</accession>
<protein>
    <submittedName>
        <fullName evidence="2">Uncharacterized protein</fullName>
    </submittedName>
</protein>
<organism evidence="2 3">
    <name type="scientific">Choiromyces venosus 120613-1</name>
    <dbReference type="NCBI Taxonomy" id="1336337"/>
    <lineage>
        <taxon>Eukaryota</taxon>
        <taxon>Fungi</taxon>
        <taxon>Dikarya</taxon>
        <taxon>Ascomycota</taxon>
        <taxon>Pezizomycotina</taxon>
        <taxon>Pezizomycetes</taxon>
        <taxon>Pezizales</taxon>
        <taxon>Tuberaceae</taxon>
        <taxon>Choiromyces</taxon>
    </lineage>
</organism>
<evidence type="ECO:0000313" key="2">
    <source>
        <dbReference type="EMBL" id="RPB02618.1"/>
    </source>
</evidence>
<reference evidence="2 3" key="1">
    <citation type="journal article" date="2018" name="Nat. Ecol. Evol.">
        <title>Pezizomycetes genomes reveal the molecular basis of ectomycorrhizal truffle lifestyle.</title>
        <authorList>
            <person name="Murat C."/>
            <person name="Payen T."/>
            <person name="Noel B."/>
            <person name="Kuo A."/>
            <person name="Morin E."/>
            <person name="Chen J."/>
            <person name="Kohler A."/>
            <person name="Krizsan K."/>
            <person name="Balestrini R."/>
            <person name="Da Silva C."/>
            <person name="Montanini B."/>
            <person name="Hainaut M."/>
            <person name="Levati E."/>
            <person name="Barry K.W."/>
            <person name="Belfiori B."/>
            <person name="Cichocki N."/>
            <person name="Clum A."/>
            <person name="Dockter R.B."/>
            <person name="Fauchery L."/>
            <person name="Guy J."/>
            <person name="Iotti M."/>
            <person name="Le Tacon F."/>
            <person name="Lindquist E.A."/>
            <person name="Lipzen A."/>
            <person name="Malagnac F."/>
            <person name="Mello A."/>
            <person name="Molinier V."/>
            <person name="Miyauchi S."/>
            <person name="Poulain J."/>
            <person name="Riccioni C."/>
            <person name="Rubini A."/>
            <person name="Sitrit Y."/>
            <person name="Splivallo R."/>
            <person name="Traeger S."/>
            <person name="Wang M."/>
            <person name="Zifcakova L."/>
            <person name="Wipf D."/>
            <person name="Zambonelli A."/>
            <person name="Paolocci F."/>
            <person name="Nowrousian M."/>
            <person name="Ottonello S."/>
            <person name="Baldrian P."/>
            <person name="Spatafora J.W."/>
            <person name="Henrissat B."/>
            <person name="Nagy L.G."/>
            <person name="Aury J.M."/>
            <person name="Wincker P."/>
            <person name="Grigoriev I.V."/>
            <person name="Bonfante P."/>
            <person name="Martin F.M."/>
        </authorList>
    </citation>
    <scope>NUCLEOTIDE SEQUENCE [LARGE SCALE GENOMIC DNA]</scope>
    <source>
        <strain evidence="2 3">120613-1</strain>
    </source>
</reference>
<gene>
    <name evidence="2" type="ORF">L873DRAFT_1787609</name>
</gene>
<keyword evidence="3" id="KW-1185">Reference proteome</keyword>
<dbReference type="OrthoDB" id="5400110at2759"/>
<name>A0A3N4JZD5_9PEZI</name>
<evidence type="ECO:0000256" key="1">
    <source>
        <dbReference type="SAM" id="MobiDB-lite"/>
    </source>
</evidence>